<dbReference type="RefSeq" id="WP_145365624.1">
    <property type="nucleotide sequence ID" value="NZ_CP036268.1"/>
</dbReference>
<keyword evidence="2" id="KW-1185">Reference proteome</keyword>
<dbReference type="KEGG" id="svp:Pan189_38980"/>
<name>A0A517R6I5_9PLAN</name>
<accession>A0A517R6I5</accession>
<reference evidence="1 2" key="1">
    <citation type="submission" date="2019-02" db="EMBL/GenBank/DDBJ databases">
        <title>Deep-cultivation of Planctomycetes and their phenomic and genomic characterization uncovers novel biology.</title>
        <authorList>
            <person name="Wiegand S."/>
            <person name="Jogler M."/>
            <person name="Boedeker C."/>
            <person name="Pinto D."/>
            <person name="Vollmers J."/>
            <person name="Rivas-Marin E."/>
            <person name="Kohn T."/>
            <person name="Peeters S.H."/>
            <person name="Heuer A."/>
            <person name="Rast P."/>
            <person name="Oberbeckmann S."/>
            <person name="Bunk B."/>
            <person name="Jeske O."/>
            <person name="Meyerdierks A."/>
            <person name="Storesund J.E."/>
            <person name="Kallscheuer N."/>
            <person name="Luecker S."/>
            <person name="Lage O.M."/>
            <person name="Pohl T."/>
            <person name="Merkel B.J."/>
            <person name="Hornburger P."/>
            <person name="Mueller R.-W."/>
            <person name="Bruemmer F."/>
            <person name="Labrenz M."/>
            <person name="Spormann A.M."/>
            <person name="Op den Camp H."/>
            <person name="Overmann J."/>
            <person name="Amann R."/>
            <person name="Jetten M.S.M."/>
            <person name="Mascher T."/>
            <person name="Medema M.H."/>
            <person name="Devos D.P."/>
            <person name="Kaster A.-K."/>
            <person name="Ovreas L."/>
            <person name="Rohde M."/>
            <person name="Galperin M.Y."/>
            <person name="Jogler C."/>
        </authorList>
    </citation>
    <scope>NUCLEOTIDE SEQUENCE [LARGE SCALE GENOMIC DNA]</scope>
    <source>
        <strain evidence="1 2">Pan189</strain>
    </source>
</reference>
<dbReference type="SUPFAM" id="SSF75011">
    <property type="entry name" value="3-carboxy-cis,cis-mucoante lactonizing enzyme"/>
    <property type="match status" value="1"/>
</dbReference>
<organism evidence="1 2">
    <name type="scientific">Stratiformator vulcanicus</name>
    <dbReference type="NCBI Taxonomy" id="2527980"/>
    <lineage>
        <taxon>Bacteria</taxon>
        <taxon>Pseudomonadati</taxon>
        <taxon>Planctomycetota</taxon>
        <taxon>Planctomycetia</taxon>
        <taxon>Planctomycetales</taxon>
        <taxon>Planctomycetaceae</taxon>
        <taxon>Stratiformator</taxon>
    </lineage>
</organism>
<dbReference type="OrthoDB" id="839202at2"/>
<dbReference type="EMBL" id="CP036268">
    <property type="protein sequence ID" value="QDT39490.1"/>
    <property type="molecule type" value="Genomic_DNA"/>
</dbReference>
<dbReference type="AlphaFoldDB" id="A0A517R6I5"/>
<proteinExistence type="predicted"/>
<evidence type="ECO:0000313" key="2">
    <source>
        <dbReference type="Proteomes" id="UP000317318"/>
    </source>
</evidence>
<gene>
    <name evidence="1" type="ORF">Pan189_38980</name>
</gene>
<sequence>MPTRFEPALVGAIALFTGAIAVADEATDFGRFEEVRRYKADEATQGVAVDEKHFYAIANRRIGKYDRETGEQVASFDAEEADLPLLHMNGGVCFRGLLYVAHSNFPRTPATSSIEVFGCQSLQHIKSHSLGRTDGSMTVFDIKLRYFTSPEGWGQYAIEGFGVFAHYSENPAWTGHGTRHTYIASREIFAPFLDNKKPVRLPHLRRELRRATLPKAVERFQSNYIFPDEVLKRFEPHSCSGGSWGPGGKHFYCTGHDRKEIYILTLPKAGSVLKHVATLDIPFPGQAIAWDRSEGNENLLWGIDRPKREVVVVKLIKP</sequence>
<dbReference type="Proteomes" id="UP000317318">
    <property type="component" value="Chromosome"/>
</dbReference>
<evidence type="ECO:0000313" key="1">
    <source>
        <dbReference type="EMBL" id="QDT39490.1"/>
    </source>
</evidence>
<protein>
    <submittedName>
        <fullName evidence="1">Uncharacterized protein</fullName>
    </submittedName>
</protein>